<evidence type="ECO:0000256" key="4">
    <source>
        <dbReference type="ARBA" id="ARBA00022917"/>
    </source>
</evidence>
<dbReference type="InterPro" id="IPR018101">
    <property type="entry name" value="Transl_elong_Ts_CS"/>
</dbReference>
<dbReference type="SUPFAM" id="SSF46934">
    <property type="entry name" value="UBA-like"/>
    <property type="match status" value="1"/>
</dbReference>
<keyword evidence="8" id="KW-1185">Reference proteome</keyword>
<feature type="domain" description="Translation elongation factor EFTs/EF1B dimerisation" evidence="6">
    <location>
        <begin position="75"/>
        <end position="276"/>
    </location>
</feature>
<reference evidence="7 8" key="1">
    <citation type="submission" date="2021-12" db="EMBL/GenBank/DDBJ databases">
        <title>Genome sequencing of bacteria with rrn-lacking chromosome and rrn-plasmid.</title>
        <authorList>
            <person name="Anda M."/>
            <person name="Iwasaki W."/>
        </authorList>
    </citation>
    <scope>NUCLEOTIDE SEQUENCE [LARGE SCALE GENOMIC DNA]</scope>
    <source>
        <strain evidence="7 8">NBRC 15940</strain>
    </source>
</reference>
<proteinExistence type="inferred from homology"/>
<evidence type="ECO:0000259" key="6">
    <source>
        <dbReference type="Pfam" id="PF00889"/>
    </source>
</evidence>
<gene>
    <name evidence="5 7" type="primary">tsf</name>
    <name evidence="7" type="ORF">PEDI_03880</name>
</gene>
<dbReference type="FunFam" id="1.10.8.10:FF:000001">
    <property type="entry name" value="Elongation factor Ts"/>
    <property type="match status" value="1"/>
</dbReference>
<dbReference type="SUPFAM" id="SSF54713">
    <property type="entry name" value="Elongation factor Ts (EF-Ts), dimerisation domain"/>
    <property type="match status" value="2"/>
</dbReference>
<dbReference type="AlphaFoldDB" id="A0AAN4VVI4"/>
<comment type="similarity">
    <text evidence="1 5">Belongs to the EF-Ts family.</text>
</comment>
<protein>
    <recommendedName>
        <fullName evidence="2 5">Elongation factor Ts</fullName>
        <shortName evidence="5">EF-Ts</shortName>
    </recommendedName>
</protein>
<name>A0AAN4VVI4_9BACT</name>
<dbReference type="CDD" id="cd14275">
    <property type="entry name" value="UBA_EF-Ts"/>
    <property type="match status" value="1"/>
</dbReference>
<comment type="function">
    <text evidence="5">Associates with the EF-Tu.GDP complex and induces the exchange of GDP to GTP. It remains bound to the aminoacyl-tRNA.EF-Tu.GTP complex up to the GTP hydrolysis stage on the ribosome.</text>
</comment>
<dbReference type="GO" id="GO:0005737">
    <property type="term" value="C:cytoplasm"/>
    <property type="evidence" value="ECO:0007669"/>
    <property type="project" value="UniProtKB-SubCell"/>
</dbReference>
<dbReference type="Gene3D" id="1.10.286.20">
    <property type="match status" value="1"/>
</dbReference>
<dbReference type="PANTHER" id="PTHR11741:SF0">
    <property type="entry name" value="ELONGATION FACTOR TS, MITOCHONDRIAL"/>
    <property type="match status" value="1"/>
</dbReference>
<organism evidence="7 8">
    <name type="scientific">Persicobacter diffluens</name>
    <dbReference type="NCBI Taxonomy" id="981"/>
    <lineage>
        <taxon>Bacteria</taxon>
        <taxon>Pseudomonadati</taxon>
        <taxon>Bacteroidota</taxon>
        <taxon>Cytophagia</taxon>
        <taxon>Cytophagales</taxon>
        <taxon>Persicobacteraceae</taxon>
        <taxon>Persicobacter</taxon>
    </lineage>
</organism>
<comment type="subcellular location">
    <subcellularLocation>
        <location evidence="5">Cytoplasm</location>
    </subcellularLocation>
</comment>
<dbReference type="PANTHER" id="PTHR11741">
    <property type="entry name" value="ELONGATION FACTOR TS"/>
    <property type="match status" value="1"/>
</dbReference>
<dbReference type="PROSITE" id="PS01126">
    <property type="entry name" value="EF_TS_1"/>
    <property type="match status" value="1"/>
</dbReference>
<evidence type="ECO:0000256" key="3">
    <source>
        <dbReference type="ARBA" id="ARBA00022768"/>
    </source>
</evidence>
<keyword evidence="5" id="KW-0963">Cytoplasm</keyword>
<dbReference type="Proteomes" id="UP001310022">
    <property type="component" value="Unassembled WGS sequence"/>
</dbReference>
<evidence type="ECO:0000256" key="1">
    <source>
        <dbReference type="ARBA" id="ARBA00005532"/>
    </source>
</evidence>
<comment type="caution">
    <text evidence="7">The sequence shown here is derived from an EMBL/GenBank/DDBJ whole genome shotgun (WGS) entry which is preliminary data.</text>
</comment>
<dbReference type="HAMAP" id="MF_00050">
    <property type="entry name" value="EF_Ts"/>
    <property type="match status" value="1"/>
</dbReference>
<dbReference type="Gene3D" id="1.10.8.10">
    <property type="entry name" value="DNA helicase RuvA subunit, C-terminal domain"/>
    <property type="match status" value="1"/>
</dbReference>
<dbReference type="Pfam" id="PF00889">
    <property type="entry name" value="EF_TS"/>
    <property type="match status" value="1"/>
</dbReference>
<keyword evidence="3 5" id="KW-0251">Elongation factor</keyword>
<dbReference type="InterPro" id="IPR009060">
    <property type="entry name" value="UBA-like_sf"/>
</dbReference>
<evidence type="ECO:0000313" key="7">
    <source>
        <dbReference type="EMBL" id="GJM59836.1"/>
    </source>
</evidence>
<dbReference type="GO" id="GO:0003746">
    <property type="term" value="F:translation elongation factor activity"/>
    <property type="evidence" value="ECO:0007669"/>
    <property type="project" value="UniProtKB-UniRule"/>
</dbReference>
<dbReference type="InterPro" id="IPR036402">
    <property type="entry name" value="EF-Ts_dimer_sf"/>
</dbReference>
<feature type="region of interest" description="Involved in Mg(2+) ion dislocation from EF-Tu" evidence="5">
    <location>
        <begin position="81"/>
        <end position="84"/>
    </location>
</feature>
<evidence type="ECO:0000256" key="5">
    <source>
        <dbReference type="HAMAP-Rule" id="MF_00050"/>
    </source>
</evidence>
<dbReference type="NCBIfam" id="TIGR00116">
    <property type="entry name" value="tsf"/>
    <property type="match status" value="1"/>
</dbReference>
<dbReference type="RefSeq" id="WP_053406047.1">
    <property type="nucleotide sequence ID" value="NZ_BQKE01000001.1"/>
</dbReference>
<sequence length="276" mass="29651">MAISAKQVNELRKATGAGMMDCKKALVETDGDFDKAIEVLRKKGQKVSAKRADNETSEGTVFVKANEDYTEVVSLSLVCETDFVAINDEYQALGNAILDAAAAAKPADVEGIMALSLGDMTVAEKITETIGKFGEKIVIKNYEVITGEKVVAYIHSNKKLGVIVTLANVGEADYVTAGKDVGMQIAAMNPIALSSDDVDEATKAKELEIGREIALKEGKPEAIVDKIAQGKLQKFFKDNTLLAQDFVKDNSMSVAKYLDSLNKGMTVVSFKRITVG</sequence>
<dbReference type="InterPro" id="IPR001816">
    <property type="entry name" value="Transl_elong_EFTs/EF1B"/>
</dbReference>
<evidence type="ECO:0000313" key="8">
    <source>
        <dbReference type="Proteomes" id="UP001310022"/>
    </source>
</evidence>
<accession>A0AAN4VVI4</accession>
<keyword evidence="4 5" id="KW-0648">Protein biosynthesis</keyword>
<dbReference type="InterPro" id="IPR014039">
    <property type="entry name" value="Transl_elong_EFTs/EF1B_dimer"/>
</dbReference>
<dbReference type="Gene3D" id="3.30.479.20">
    <property type="entry name" value="Elongation factor Ts, dimerisation domain"/>
    <property type="match status" value="2"/>
</dbReference>
<dbReference type="EMBL" id="BQKE01000001">
    <property type="protein sequence ID" value="GJM59836.1"/>
    <property type="molecule type" value="Genomic_DNA"/>
</dbReference>
<evidence type="ECO:0000256" key="2">
    <source>
        <dbReference type="ARBA" id="ARBA00016956"/>
    </source>
</evidence>